<comment type="caution">
    <text evidence="2">The sequence shown here is derived from an EMBL/GenBank/DDBJ whole genome shotgun (WGS) entry which is preliminary data.</text>
</comment>
<feature type="region of interest" description="Disordered" evidence="1">
    <location>
        <begin position="122"/>
        <end position="141"/>
    </location>
</feature>
<feature type="region of interest" description="Disordered" evidence="1">
    <location>
        <begin position="247"/>
        <end position="311"/>
    </location>
</feature>
<feature type="compositionally biased region" description="Basic and acidic residues" evidence="1">
    <location>
        <begin position="71"/>
        <end position="81"/>
    </location>
</feature>
<organism evidence="2 3">
    <name type="scientific">Triparma strigata</name>
    <dbReference type="NCBI Taxonomy" id="1606541"/>
    <lineage>
        <taxon>Eukaryota</taxon>
        <taxon>Sar</taxon>
        <taxon>Stramenopiles</taxon>
        <taxon>Ochrophyta</taxon>
        <taxon>Bolidophyceae</taxon>
        <taxon>Parmales</taxon>
        <taxon>Triparmaceae</taxon>
        <taxon>Triparma</taxon>
    </lineage>
</organism>
<proteinExistence type="predicted"/>
<feature type="compositionally biased region" description="Basic and acidic residues" evidence="1">
    <location>
        <begin position="247"/>
        <end position="266"/>
    </location>
</feature>
<dbReference type="AlphaFoldDB" id="A0A9W7ECQ3"/>
<protein>
    <submittedName>
        <fullName evidence="2">Uncharacterized protein</fullName>
    </submittedName>
</protein>
<reference evidence="3" key="1">
    <citation type="journal article" date="2023" name="Commun. Biol.">
        <title>Genome analysis of Parmales, the sister group of diatoms, reveals the evolutionary specialization of diatoms from phago-mixotrophs to photoautotrophs.</title>
        <authorList>
            <person name="Ban H."/>
            <person name="Sato S."/>
            <person name="Yoshikawa S."/>
            <person name="Yamada K."/>
            <person name="Nakamura Y."/>
            <person name="Ichinomiya M."/>
            <person name="Sato N."/>
            <person name="Blanc-Mathieu R."/>
            <person name="Endo H."/>
            <person name="Kuwata A."/>
            <person name="Ogata H."/>
        </authorList>
    </citation>
    <scope>NUCLEOTIDE SEQUENCE [LARGE SCALE GENOMIC DNA]</scope>
    <source>
        <strain evidence="3">NIES 3701</strain>
    </source>
</reference>
<name>A0A9W7ECQ3_9STRA</name>
<accession>A0A9W7ECQ3</accession>
<evidence type="ECO:0000313" key="3">
    <source>
        <dbReference type="Proteomes" id="UP001165085"/>
    </source>
</evidence>
<dbReference type="EMBL" id="BRXY01000175">
    <property type="protein sequence ID" value="GMH74072.1"/>
    <property type="molecule type" value="Genomic_DNA"/>
</dbReference>
<feature type="region of interest" description="Disordered" evidence="1">
    <location>
        <begin position="66"/>
        <end position="93"/>
    </location>
</feature>
<dbReference type="Proteomes" id="UP001165085">
    <property type="component" value="Unassembled WGS sequence"/>
</dbReference>
<sequence>MSKLVDLDNNAYESYRKILNDGGDFVKAPPSFLNGYHEEDAHWQPVKKIPAARVAQESHENLFSSAAADVSRQERKQLERSRKQKMQQSSVTLSFNQKNDYSRASTMPDHTTHTWLEDVKQQNRRRHENNMEDLDNLNDPDRFDRQKMAAQQIRRNATKSKHHNLIKSSVVFGDDEPSGAHRFETTASQAMNFKGADPNVHKWRAEAKEKKIMLQSTSKGMKLGEYNQGNMYQTESEYNLQRMIKKKGDGTADNREKDKNAAHLRDSVGGLLKGETTSSTVPDRVRGRKNTTPKHAIDSVGSILNQDDNYS</sequence>
<feature type="compositionally biased region" description="Polar residues" evidence="1">
    <location>
        <begin position="302"/>
        <end position="311"/>
    </location>
</feature>
<evidence type="ECO:0000313" key="2">
    <source>
        <dbReference type="EMBL" id="GMH74072.1"/>
    </source>
</evidence>
<evidence type="ECO:0000256" key="1">
    <source>
        <dbReference type="SAM" id="MobiDB-lite"/>
    </source>
</evidence>
<gene>
    <name evidence="2" type="ORF">TrST_g7588</name>
</gene>
<dbReference type="OrthoDB" id="197001at2759"/>
<keyword evidence="3" id="KW-1185">Reference proteome</keyword>